<feature type="compositionally biased region" description="Low complexity" evidence="8">
    <location>
        <begin position="338"/>
        <end position="367"/>
    </location>
</feature>
<dbReference type="CDD" id="cd06849">
    <property type="entry name" value="lipoyl_domain"/>
    <property type="match status" value="2"/>
</dbReference>
<keyword evidence="12" id="KW-1185">Reference proteome</keyword>
<feature type="domain" description="Lipoyl-binding" evidence="9">
    <location>
        <begin position="115"/>
        <end position="190"/>
    </location>
</feature>
<dbReference type="Pfam" id="PF00364">
    <property type="entry name" value="Biotin_lipoyl"/>
    <property type="match status" value="2"/>
</dbReference>
<feature type="region of interest" description="Disordered" evidence="8">
    <location>
        <begin position="273"/>
        <end position="299"/>
    </location>
</feature>
<feature type="region of interest" description="Disordered" evidence="8">
    <location>
        <begin position="321"/>
        <end position="368"/>
    </location>
</feature>
<dbReference type="PROSITE" id="PS00189">
    <property type="entry name" value="LIPOYL"/>
    <property type="match status" value="1"/>
</dbReference>
<sequence>MKQFNLPDLGEGLPDAEIVRWLVKEGDTVTVDQPMVEMETAKAVVEVPSPFAGRIAKLHGQEGDVINTGDLLVSFGDGAVAEDDSSEDSTSEESASAENSESEASAEASSDDVVGDTFMLPDLGEGLPDAEIVRWLVKEGDTVTVDQPMVEMETAKAVVEVPSPFAAKISKLYGQAGDVINTGDPLVEFGGSGSSSKKAAPKKSSDNKESGEEKRADSGTVVGAVEVGNNVVAETTNSVVKALARKLKVDLTQVSGTGKDGAITQKDVREAAKNGTGSAKAEAAPVAQQESGFDTSNPLAYRASPAVRALARKLGVDLGNCQASGRKGSITRDDVENASKGGSAPAASASASSTPSSTPSSSGGLPTLNVEVKPETVRGVRRAMAMGMAHSHSTVVPTTLVEDVDISTWPKGTDSLARYVRALVTAAKAVPAVNAWFDGDKFERLLHPNVNVGIAVDSGDGLYVPVVHNADRMSMTDVRGRVQELRQKIETKSLKQDDQQNATITLSNFGSIAGRYGTPVVSPPQVAILGTGRFRNELKLTDKGITNAKMLPLSLTFDHRACTGGEAARFLAAVMEDLQKAQ</sequence>
<dbReference type="InterPro" id="IPR036625">
    <property type="entry name" value="E3-bd_dom_sf"/>
</dbReference>
<dbReference type="PROSITE" id="PS51826">
    <property type="entry name" value="PSBD"/>
    <property type="match status" value="2"/>
</dbReference>
<feature type="region of interest" description="Disordered" evidence="8">
    <location>
        <begin position="190"/>
        <end position="221"/>
    </location>
</feature>
<dbReference type="Gene3D" id="4.10.320.10">
    <property type="entry name" value="E3-binding domain"/>
    <property type="match status" value="2"/>
</dbReference>
<dbReference type="InterPro" id="IPR023213">
    <property type="entry name" value="CAT-like_dom_sf"/>
</dbReference>
<evidence type="ECO:0000256" key="3">
    <source>
        <dbReference type="ARBA" id="ARBA00011484"/>
    </source>
</evidence>
<dbReference type="Gene3D" id="3.30.559.10">
    <property type="entry name" value="Chloramphenicol acetyltransferase-like domain"/>
    <property type="match status" value="1"/>
</dbReference>
<dbReference type="InterPro" id="IPR050743">
    <property type="entry name" value="2-oxoacid_DH_E2_comp"/>
</dbReference>
<dbReference type="SUPFAM" id="SSF47005">
    <property type="entry name" value="Peripheral subunit-binding domain of 2-oxo acid dehydrogenase complex"/>
    <property type="match status" value="2"/>
</dbReference>
<dbReference type="InterPro" id="IPR000089">
    <property type="entry name" value="Biotin_lipoyl"/>
</dbReference>
<evidence type="ECO:0000256" key="6">
    <source>
        <dbReference type="ARBA" id="ARBA00023315"/>
    </source>
</evidence>
<dbReference type="InterPro" id="IPR004167">
    <property type="entry name" value="PSBD"/>
</dbReference>
<dbReference type="PROSITE" id="PS50968">
    <property type="entry name" value="BIOTINYL_LIPOYL"/>
    <property type="match status" value="2"/>
</dbReference>
<feature type="domain" description="Lipoyl-binding" evidence="9">
    <location>
        <begin position="1"/>
        <end position="76"/>
    </location>
</feature>
<dbReference type="SUPFAM" id="SSF51230">
    <property type="entry name" value="Single hybrid motif"/>
    <property type="match status" value="2"/>
</dbReference>
<dbReference type="SUPFAM" id="SSF52777">
    <property type="entry name" value="CoA-dependent acyltransferases"/>
    <property type="match status" value="1"/>
</dbReference>
<proteinExistence type="inferred from homology"/>
<keyword evidence="6 7" id="KW-0012">Acyltransferase</keyword>
<dbReference type="InterPro" id="IPR003016">
    <property type="entry name" value="2-oxoA_DH_lipoyl-BS"/>
</dbReference>
<evidence type="ECO:0000259" key="9">
    <source>
        <dbReference type="PROSITE" id="PS50968"/>
    </source>
</evidence>
<dbReference type="PANTHER" id="PTHR43178:SF12">
    <property type="entry name" value="DIHYDROLIPOAMIDE ACETYLTRANSFERASE COMPONENT OF PYRUVATE DEHYDROGENASE COMPLEX"/>
    <property type="match status" value="1"/>
</dbReference>
<dbReference type="InterPro" id="IPR001078">
    <property type="entry name" value="2-oxoacid_DH_actylTfrase"/>
</dbReference>
<dbReference type="Pfam" id="PF00198">
    <property type="entry name" value="2-oxoacid_dh"/>
    <property type="match status" value="1"/>
</dbReference>
<dbReference type="InterPro" id="IPR011053">
    <property type="entry name" value="Single_hybrid_motif"/>
</dbReference>
<evidence type="ECO:0000313" key="12">
    <source>
        <dbReference type="Proteomes" id="UP001501011"/>
    </source>
</evidence>
<gene>
    <name evidence="11" type="ORF">GCM10023151_02570</name>
</gene>
<feature type="domain" description="Peripheral subunit-binding (PSBD)" evidence="10">
    <location>
        <begin position="302"/>
        <end position="339"/>
    </location>
</feature>
<evidence type="ECO:0000259" key="10">
    <source>
        <dbReference type="PROSITE" id="PS51826"/>
    </source>
</evidence>
<dbReference type="EMBL" id="BAABFV010000001">
    <property type="protein sequence ID" value="GAA4355484.1"/>
    <property type="molecule type" value="Genomic_DNA"/>
</dbReference>
<feature type="compositionally biased region" description="Basic and acidic residues" evidence="8">
    <location>
        <begin position="203"/>
        <end position="217"/>
    </location>
</feature>
<dbReference type="RefSeq" id="WP_345291396.1">
    <property type="nucleotide sequence ID" value="NZ_BAABFV010000001.1"/>
</dbReference>
<dbReference type="EC" id="2.3.1.-" evidence="7"/>
<feature type="compositionally biased region" description="Low complexity" evidence="8">
    <location>
        <begin position="92"/>
        <end position="108"/>
    </location>
</feature>
<feature type="compositionally biased region" description="Acidic residues" evidence="8">
    <location>
        <begin position="80"/>
        <end position="91"/>
    </location>
</feature>
<keyword evidence="4 7" id="KW-0808">Transferase</keyword>
<name>A0ABP8IBN2_9GAMM</name>
<comment type="cofactor">
    <cofactor evidence="1 7">
        <name>(R)-lipoate</name>
        <dbReference type="ChEBI" id="CHEBI:83088"/>
    </cofactor>
</comment>
<accession>A0ABP8IBN2</accession>
<evidence type="ECO:0000256" key="2">
    <source>
        <dbReference type="ARBA" id="ARBA00007317"/>
    </source>
</evidence>
<comment type="subunit">
    <text evidence="3">Forms a 24-polypeptide structural core with octahedral symmetry.</text>
</comment>
<dbReference type="Proteomes" id="UP001501011">
    <property type="component" value="Unassembled WGS sequence"/>
</dbReference>
<comment type="similarity">
    <text evidence="2 7">Belongs to the 2-oxoacid dehydrogenase family.</text>
</comment>
<evidence type="ECO:0000256" key="7">
    <source>
        <dbReference type="RuleBase" id="RU003423"/>
    </source>
</evidence>
<organism evidence="11 12">
    <name type="scientific">Kangiella marina</name>
    <dbReference type="NCBI Taxonomy" id="1079178"/>
    <lineage>
        <taxon>Bacteria</taxon>
        <taxon>Pseudomonadati</taxon>
        <taxon>Pseudomonadota</taxon>
        <taxon>Gammaproteobacteria</taxon>
        <taxon>Kangiellales</taxon>
        <taxon>Kangiellaceae</taxon>
        <taxon>Kangiella</taxon>
    </lineage>
</organism>
<evidence type="ECO:0000256" key="4">
    <source>
        <dbReference type="ARBA" id="ARBA00022679"/>
    </source>
</evidence>
<evidence type="ECO:0000256" key="1">
    <source>
        <dbReference type="ARBA" id="ARBA00001938"/>
    </source>
</evidence>
<feature type="compositionally biased region" description="Polar residues" evidence="8">
    <location>
        <begin position="288"/>
        <end position="298"/>
    </location>
</feature>
<protein>
    <recommendedName>
        <fullName evidence="7">Dihydrolipoamide acetyltransferase component of pyruvate dehydrogenase complex</fullName>
        <ecNumber evidence="7">2.3.1.-</ecNumber>
    </recommendedName>
</protein>
<dbReference type="PANTHER" id="PTHR43178">
    <property type="entry name" value="DIHYDROLIPOAMIDE ACETYLTRANSFERASE COMPONENT OF PYRUVATE DEHYDROGENASE COMPLEX"/>
    <property type="match status" value="1"/>
</dbReference>
<keyword evidence="5 7" id="KW-0450">Lipoyl</keyword>
<reference evidence="12" key="1">
    <citation type="journal article" date="2019" name="Int. J. Syst. Evol. Microbiol.">
        <title>The Global Catalogue of Microorganisms (GCM) 10K type strain sequencing project: providing services to taxonomists for standard genome sequencing and annotation.</title>
        <authorList>
            <consortium name="The Broad Institute Genomics Platform"/>
            <consortium name="The Broad Institute Genome Sequencing Center for Infectious Disease"/>
            <person name="Wu L."/>
            <person name="Ma J."/>
        </authorList>
    </citation>
    <scope>NUCLEOTIDE SEQUENCE [LARGE SCALE GENOMIC DNA]</scope>
    <source>
        <strain evidence="12">JCM 17728</strain>
    </source>
</reference>
<evidence type="ECO:0000256" key="8">
    <source>
        <dbReference type="SAM" id="MobiDB-lite"/>
    </source>
</evidence>
<feature type="region of interest" description="Disordered" evidence="8">
    <location>
        <begin position="80"/>
        <end position="122"/>
    </location>
</feature>
<dbReference type="Pfam" id="PF02817">
    <property type="entry name" value="E3_binding"/>
    <property type="match status" value="2"/>
</dbReference>
<feature type="domain" description="Peripheral subunit-binding (PSBD)" evidence="10">
    <location>
        <begin position="235"/>
        <end position="272"/>
    </location>
</feature>
<evidence type="ECO:0000256" key="5">
    <source>
        <dbReference type="ARBA" id="ARBA00022823"/>
    </source>
</evidence>
<comment type="caution">
    <text evidence="11">The sequence shown here is derived from an EMBL/GenBank/DDBJ whole genome shotgun (WGS) entry which is preliminary data.</text>
</comment>
<dbReference type="Gene3D" id="2.40.50.100">
    <property type="match status" value="2"/>
</dbReference>
<evidence type="ECO:0000313" key="11">
    <source>
        <dbReference type="EMBL" id="GAA4355484.1"/>
    </source>
</evidence>